<proteinExistence type="predicted"/>
<reference evidence="2 3" key="1">
    <citation type="submission" date="2005-09" db="EMBL/GenBank/DDBJ databases">
        <authorList>
            <person name="Mural R.J."/>
            <person name="Li P.W."/>
            <person name="Adams M.D."/>
            <person name="Amanatides P.G."/>
            <person name="Baden-Tillson H."/>
            <person name="Barnstead M."/>
            <person name="Chin S.H."/>
            <person name="Dew I."/>
            <person name="Evans C.A."/>
            <person name="Ferriera S."/>
            <person name="Flanigan M."/>
            <person name="Fosler C."/>
            <person name="Glodek A."/>
            <person name="Gu Z."/>
            <person name="Holt R.A."/>
            <person name="Jennings D."/>
            <person name="Kraft C.L."/>
            <person name="Lu F."/>
            <person name="Nguyen T."/>
            <person name="Nusskern D.R."/>
            <person name="Pfannkoch C.M."/>
            <person name="Sitter C."/>
            <person name="Sutton G.G."/>
            <person name="Venter J.C."/>
            <person name="Wang Z."/>
            <person name="Woodage T."/>
            <person name="Zheng X.H."/>
            <person name="Zhong F."/>
        </authorList>
    </citation>
    <scope>NUCLEOTIDE SEQUENCE [LARGE SCALE GENOMIC DNA]</scope>
    <source>
        <strain>BN</strain>
        <strain evidence="3">Sprague-Dawley</strain>
    </source>
</reference>
<organism evidence="2 3">
    <name type="scientific">Rattus norvegicus</name>
    <name type="common">Rat</name>
    <dbReference type="NCBI Taxonomy" id="10116"/>
    <lineage>
        <taxon>Eukaryota</taxon>
        <taxon>Metazoa</taxon>
        <taxon>Chordata</taxon>
        <taxon>Craniata</taxon>
        <taxon>Vertebrata</taxon>
        <taxon>Euteleostomi</taxon>
        <taxon>Mammalia</taxon>
        <taxon>Eutheria</taxon>
        <taxon>Euarchontoglires</taxon>
        <taxon>Glires</taxon>
        <taxon>Rodentia</taxon>
        <taxon>Myomorpha</taxon>
        <taxon>Muroidea</taxon>
        <taxon>Muridae</taxon>
        <taxon>Murinae</taxon>
        <taxon>Rattus</taxon>
    </lineage>
</organism>
<feature type="compositionally biased region" description="Basic residues" evidence="1">
    <location>
        <begin position="1"/>
        <end position="14"/>
    </location>
</feature>
<feature type="compositionally biased region" description="Basic residues" evidence="1">
    <location>
        <begin position="26"/>
        <end position="35"/>
    </location>
</feature>
<name>A6IM85_RAT</name>
<protein>
    <submittedName>
        <fullName evidence="2">RCG63425</fullName>
    </submittedName>
</protein>
<dbReference type="AlphaFoldDB" id="A6IM85"/>
<dbReference type="Proteomes" id="UP000234681">
    <property type="component" value="Chromosome 4"/>
</dbReference>
<gene>
    <name evidence="2" type="ORF">rCG_63425</name>
</gene>
<evidence type="ECO:0000313" key="2">
    <source>
        <dbReference type="EMBL" id="EDM01704.1"/>
    </source>
</evidence>
<feature type="region of interest" description="Disordered" evidence="1">
    <location>
        <begin position="1"/>
        <end position="35"/>
    </location>
</feature>
<sequence>MRPCWKTKHKNKNKKFLDPTPSNKQTNKKLKIFLV</sequence>
<dbReference type="EMBL" id="CH473964">
    <property type="protein sequence ID" value="EDM01704.1"/>
    <property type="molecule type" value="Genomic_DNA"/>
</dbReference>
<evidence type="ECO:0000256" key="1">
    <source>
        <dbReference type="SAM" id="MobiDB-lite"/>
    </source>
</evidence>
<evidence type="ECO:0000313" key="3">
    <source>
        <dbReference type="Proteomes" id="UP000234681"/>
    </source>
</evidence>
<accession>A6IM85</accession>